<gene>
    <name evidence="2" type="ORF">D6C94_08213</name>
</gene>
<dbReference type="Proteomes" id="UP000305064">
    <property type="component" value="Unassembled WGS sequence"/>
</dbReference>
<proteinExistence type="predicted"/>
<dbReference type="AlphaFoldDB" id="A0AB38LNQ1"/>
<evidence type="ECO:0000313" key="3">
    <source>
        <dbReference type="Proteomes" id="UP000305064"/>
    </source>
</evidence>
<dbReference type="InterPro" id="IPR031915">
    <property type="entry name" value="Clr2_N"/>
</dbReference>
<reference evidence="2 3" key="1">
    <citation type="submission" date="2018-10" db="EMBL/GenBank/DDBJ databases">
        <title>Fifty Aureobasidium pullulans genomes reveal a recombining polyextremotolerant generalist.</title>
        <authorList>
            <person name="Gostincar C."/>
            <person name="Turk M."/>
            <person name="Zajc J."/>
            <person name="Gunde-Cimerman N."/>
        </authorList>
    </citation>
    <scope>NUCLEOTIDE SEQUENCE [LARGE SCALE GENOMIC DNA]</scope>
    <source>
        <strain evidence="2 3">EXF-4256</strain>
    </source>
</reference>
<feature type="domain" description="Cryptic loci regulator 2 N-terminal" evidence="1">
    <location>
        <begin position="77"/>
        <end position="140"/>
    </location>
</feature>
<dbReference type="Pfam" id="PF16761">
    <property type="entry name" value="Clr2_transil"/>
    <property type="match status" value="1"/>
</dbReference>
<evidence type="ECO:0000313" key="2">
    <source>
        <dbReference type="EMBL" id="THY70829.1"/>
    </source>
</evidence>
<name>A0AB38LNQ1_AURPU</name>
<evidence type="ECO:0000259" key="1">
    <source>
        <dbReference type="Pfam" id="PF16761"/>
    </source>
</evidence>
<organism evidence="2 3">
    <name type="scientific">Aureobasidium pullulans</name>
    <name type="common">Black yeast</name>
    <name type="synonym">Pullularia pullulans</name>
    <dbReference type="NCBI Taxonomy" id="5580"/>
    <lineage>
        <taxon>Eukaryota</taxon>
        <taxon>Fungi</taxon>
        <taxon>Dikarya</taxon>
        <taxon>Ascomycota</taxon>
        <taxon>Pezizomycotina</taxon>
        <taxon>Dothideomycetes</taxon>
        <taxon>Dothideomycetidae</taxon>
        <taxon>Dothideales</taxon>
        <taxon>Saccotheciaceae</taxon>
        <taxon>Aureobasidium</taxon>
    </lineage>
</organism>
<accession>A0AB38LNQ1</accession>
<comment type="caution">
    <text evidence="2">The sequence shown here is derived from an EMBL/GenBank/DDBJ whole genome shotgun (WGS) entry which is preliminary data.</text>
</comment>
<dbReference type="EMBL" id="QZBJ01000068">
    <property type="protein sequence ID" value="THY70829.1"/>
    <property type="molecule type" value="Genomic_DNA"/>
</dbReference>
<protein>
    <recommendedName>
        <fullName evidence="1">Cryptic loci regulator 2 N-terminal domain-containing protein</fullName>
    </recommendedName>
</protein>
<sequence length="140" mass="15560">MNIAPAPPAPQPPPVPQPQANQVVNIWLSNQNGSNGVGRVPNIVGYLQVLANHPMFAKFLGNLNKSFFDQYGLSFNFQDLPQGYTLWWKARRGNPTNQQGQVQGAFFVYGHPRGRFESASTFAVHVNSMRTGLNCVCRRC</sequence>